<evidence type="ECO:0000313" key="2">
    <source>
        <dbReference type="EMBL" id="ATB48910.1"/>
    </source>
</evidence>
<proteinExistence type="predicted"/>
<evidence type="ECO:0008006" key="4">
    <source>
        <dbReference type="Google" id="ProtNLM"/>
    </source>
</evidence>
<evidence type="ECO:0000256" key="1">
    <source>
        <dbReference type="SAM" id="SignalP"/>
    </source>
</evidence>
<dbReference type="OrthoDB" id="679894at2"/>
<evidence type="ECO:0000313" key="3">
    <source>
        <dbReference type="Proteomes" id="UP000217343"/>
    </source>
</evidence>
<accession>A0A250JZ49</accession>
<dbReference type="Proteomes" id="UP000217343">
    <property type="component" value="Chromosome"/>
</dbReference>
<dbReference type="AlphaFoldDB" id="A0A250JZ49"/>
<feature type="chain" id="PRO_5012106108" description="Lipoprotein" evidence="1">
    <location>
        <begin position="22"/>
        <end position="245"/>
    </location>
</feature>
<sequence>MAQAAWKWMVVAAAVGAGVMACDGGGGGPNNPPPINGLDAGTNVFRPGLGDDEGEPEGTPFTLPEGLSYAGTTVGADDITGECQNPGTESSGSGTYVRVCVPLRNDTGAPVEVVFPPGLIVVSTSEGRGQNGLLIERTIITVPPTPPGPGGRDDAGTPDGGVEENAFIVPLNMYCLNEALDPSNPYITYRVGNVTSDEALQELLRLLEGKVIDSLDDVGVVQHALYSITESHGLTSEDREDIDDL</sequence>
<dbReference type="KEGG" id="mmas:MYMAC_004543"/>
<keyword evidence="3" id="KW-1185">Reference proteome</keyword>
<dbReference type="EMBL" id="CP022203">
    <property type="protein sequence ID" value="ATB48910.1"/>
    <property type="molecule type" value="Genomic_DNA"/>
</dbReference>
<organism evidence="2 3">
    <name type="scientific">Corallococcus macrosporus DSM 14697</name>
    <dbReference type="NCBI Taxonomy" id="1189310"/>
    <lineage>
        <taxon>Bacteria</taxon>
        <taxon>Pseudomonadati</taxon>
        <taxon>Myxococcota</taxon>
        <taxon>Myxococcia</taxon>
        <taxon>Myxococcales</taxon>
        <taxon>Cystobacterineae</taxon>
        <taxon>Myxococcaceae</taxon>
        <taxon>Corallococcus</taxon>
    </lineage>
</organism>
<feature type="signal peptide" evidence="1">
    <location>
        <begin position="1"/>
        <end position="21"/>
    </location>
</feature>
<keyword evidence="1" id="KW-0732">Signal</keyword>
<dbReference type="RefSeq" id="WP_095959640.1">
    <property type="nucleotide sequence ID" value="NZ_CP022203.1"/>
</dbReference>
<reference evidence="2 3" key="1">
    <citation type="submission" date="2017-06" db="EMBL/GenBank/DDBJ databases">
        <title>Sequencing and comparative analysis of myxobacterial genomes.</title>
        <authorList>
            <person name="Rupp O."/>
            <person name="Goesmann A."/>
            <person name="Sogaard-Andersen L."/>
        </authorList>
    </citation>
    <scope>NUCLEOTIDE SEQUENCE [LARGE SCALE GENOMIC DNA]</scope>
    <source>
        <strain evidence="2 3">DSM 14697</strain>
    </source>
</reference>
<protein>
    <recommendedName>
        <fullName evidence="4">Lipoprotein</fullName>
    </recommendedName>
</protein>
<dbReference type="PROSITE" id="PS51257">
    <property type="entry name" value="PROKAR_LIPOPROTEIN"/>
    <property type="match status" value="1"/>
</dbReference>
<gene>
    <name evidence="2" type="ORF">MYMAC_004543</name>
</gene>
<name>A0A250JZ49_9BACT</name>